<feature type="domain" description="Peripheral subunit-binding (PSBD)" evidence="9">
    <location>
        <begin position="124"/>
        <end position="161"/>
    </location>
</feature>
<protein>
    <recommendedName>
        <fullName evidence="6">Dihydrolipoamide acetyltransferase component of pyruvate dehydrogenase complex</fullName>
        <ecNumber evidence="6">2.3.1.-</ecNumber>
    </recommendedName>
</protein>
<evidence type="ECO:0000313" key="10">
    <source>
        <dbReference type="EMBL" id="TBL81668.1"/>
    </source>
</evidence>
<name>A0A4Q9E0B9_9BACL</name>
<evidence type="ECO:0000313" key="11">
    <source>
        <dbReference type="Proteomes" id="UP000293142"/>
    </source>
</evidence>
<dbReference type="RefSeq" id="WP_131011454.1">
    <property type="nucleotide sequence ID" value="NZ_SIRE01000002.1"/>
</dbReference>
<dbReference type="Gene3D" id="4.10.320.10">
    <property type="entry name" value="E3-binding domain"/>
    <property type="match status" value="2"/>
</dbReference>
<feature type="compositionally biased region" description="Low complexity" evidence="7">
    <location>
        <begin position="88"/>
        <end position="120"/>
    </location>
</feature>
<dbReference type="Pfam" id="PF00364">
    <property type="entry name" value="Biotin_lipoyl"/>
    <property type="match status" value="1"/>
</dbReference>
<evidence type="ECO:0000256" key="1">
    <source>
        <dbReference type="ARBA" id="ARBA00001938"/>
    </source>
</evidence>
<comment type="similarity">
    <text evidence="2 6">Belongs to the 2-oxoacid dehydrogenase family.</text>
</comment>
<feature type="domain" description="Peripheral subunit-binding (PSBD)" evidence="9">
    <location>
        <begin position="170"/>
        <end position="207"/>
    </location>
</feature>
<dbReference type="CDD" id="cd06849">
    <property type="entry name" value="lipoyl_domain"/>
    <property type="match status" value="1"/>
</dbReference>
<dbReference type="PROSITE" id="PS51826">
    <property type="entry name" value="PSBD"/>
    <property type="match status" value="2"/>
</dbReference>
<dbReference type="Pfam" id="PF00198">
    <property type="entry name" value="2-oxoacid_dh"/>
    <property type="match status" value="1"/>
</dbReference>
<dbReference type="InterPro" id="IPR011053">
    <property type="entry name" value="Single_hybrid_motif"/>
</dbReference>
<dbReference type="PANTHER" id="PTHR43178">
    <property type="entry name" value="DIHYDROLIPOAMIDE ACETYLTRANSFERASE COMPONENT OF PYRUVATE DEHYDROGENASE COMPLEX"/>
    <property type="match status" value="1"/>
</dbReference>
<evidence type="ECO:0000259" key="9">
    <source>
        <dbReference type="PROSITE" id="PS51826"/>
    </source>
</evidence>
<dbReference type="OrthoDB" id="9805770at2"/>
<feature type="domain" description="Lipoyl-binding" evidence="8">
    <location>
        <begin position="2"/>
        <end position="77"/>
    </location>
</feature>
<keyword evidence="5 6" id="KW-0012">Acyltransferase</keyword>
<dbReference type="InterPro" id="IPR001078">
    <property type="entry name" value="2-oxoacid_DH_actylTfrase"/>
</dbReference>
<dbReference type="SUPFAM" id="SSF47005">
    <property type="entry name" value="Peripheral subunit-binding domain of 2-oxo acid dehydrogenase complex"/>
    <property type="match status" value="2"/>
</dbReference>
<dbReference type="Pfam" id="PF02817">
    <property type="entry name" value="E3_binding"/>
    <property type="match status" value="2"/>
</dbReference>
<dbReference type="InterPro" id="IPR050743">
    <property type="entry name" value="2-oxoacid_DH_E2_comp"/>
</dbReference>
<dbReference type="GO" id="GO:0016407">
    <property type="term" value="F:acetyltransferase activity"/>
    <property type="evidence" value="ECO:0007669"/>
    <property type="project" value="TreeGrafter"/>
</dbReference>
<reference evidence="10 11" key="1">
    <citation type="submission" date="2019-02" db="EMBL/GenBank/DDBJ databases">
        <title>Paenibacillus sp. nov., isolated from surface-sterilized tissue of Thalictrum simplex L.</title>
        <authorList>
            <person name="Tuo L."/>
        </authorList>
    </citation>
    <scope>NUCLEOTIDE SEQUENCE [LARGE SCALE GENOMIC DNA]</scope>
    <source>
        <strain evidence="10 11">N2SHLJ1</strain>
    </source>
</reference>
<dbReference type="InterPro" id="IPR023213">
    <property type="entry name" value="CAT-like_dom_sf"/>
</dbReference>
<dbReference type="InterPro" id="IPR036625">
    <property type="entry name" value="E3-bd_dom_sf"/>
</dbReference>
<accession>A0A4Q9E0B9</accession>
<dbReference type="PROSITE" id="PS50968">
    <property type="entry name" value="BIOTINYL_LIPOYL"/>
    <property type="match status" value="1"/>
</dbReference>
<dbReference type="Gene3D" id="2.40.50.100">
    <property type="match status" value="1"/>
</dbReference>
<evidence type="ECO:0000256" key="7">
    <source>
        <dbReference type="SAM" id="MobiDB-lite"/>
    </source>
</evidence>
<feature type="region of interest" description="Disordered" evidence="7">
    <location>
        <begin position="80"/>
        <end position="135"/>
    </location>
</feature>
<keyword evidence="4 6" id="KW-0450">Lipoyl</keyword>
<evidence type="ECO:0000256" key="5">
    <source>
        <dbReference type="ARBA" id="ARBA00023315"/>
    </source>
</evidence>
<dbReference type="PANTHER" id="PTHR43178:SF5">
    <property type="entry name" value="LIPOAMIDE ACYLTRANSFERASE COMPONENT OF BRANCHED-CHAIN ALPHA-KETO ACID DEHYDROGENASE COMPLEX, MITOCHONDRIAL"/>
    <property type="match status" value="1"/>
</dbReference>
<dbReference type="InterPro" id="IPR000089">
    <property type="entry name" value="Biotin_lipoyl"/>
</dbReference>
<evidence type="ECO:0000256" key="4">
    <source>
        <dbReference type="ARBA" id="ARBA00022823"/>
    </source>
</evidence>
<dbReference type="GO" id="GO:0031405">
    <property type="term" value="F:lipoic acid binding"/>
    <property type="evidence" value="ECO:0007669"/>
    <property type="project" value="TreeGrafter"/>
</dbReference>
<dbReference type="EMBL" id="SIRE01000002">
    <property type="protein sequence ID" value="TBL81668.1"/>
    <property type="molecule type" value="Genomic_DNA"/>
</dbReference>
<evidence type="ECO:0000256" key="3">
    <source>
        <dbReference type="ARBA" id="ARBA00022679"/>
    </source>
</evidence>
<proteinExistence type="inferred from homology"/>
<dbReference type="AlphaFoldDB" id="A0A4Q9E0B9"/>
<evidence type="ECO:0000259" key="8">
    <source>
        <dbReference type="PROSITE" id="PS50968"/>
    </source>
</evidence>
<dbReference type="InterPro" id="IPR004167">
    <property type="entry name" value="PSBD"/>
</dbReference>
<keyword evidence="11" id="KW-1185">Reference proteome</keyword>
<evidence type="ECO:0000256" key="2">
    <source>
        <dbReference type="ARBA" id="ARBA00007317"/>
    </source>
</evidence>
<dbReference type="SUPFAM" id="SSF52777">
    <property type="entry name" value="CoA-dependent acyltransferases"/>
    <property type="match status" value="1"/>
</dbReference>
<dbReference type="SUPFAM" id="SSF51230">
    <property type="entry name" value="Single hybrid motif"/>
    <property type="match status" value="1"/>
</dbReference>
<dbReference type="Proteomes" id="UP000293142">
    <property type="component" value="Unassembled WGS sequence"/>
</dbReference>
<keyword evidence="3 6" id="KW-0808">Transferase</keyword>
<dbReference type="FunFam" id="3.30.559.10:FF:000007">
    <property type="entry name" value="Dihydrolipoamide acetyltransferase component of pyruvate dehydrogenase complex"/>
    <property type="match status" value="1"/>
</dbReference>
<gene>
    <name evidence="10" type="ORF">EYB31_01330</name>
</gene>
<dbReference type="EC" id="2.3.1.-" evidence="6"/>
<sequence length="451" mass="47808">MATEVFMPKLGMTMEKGTIIRWFKEVGEPISAGEPLLEVLTDKINIDVEAYVSGILLKRYYEADTDVPVNEVIGYIGQAGEMTPDNPPAAGASGEAEPQAAAAGQTPAAAAATDEQTAAPGKVRATPAAKKAAREHDVQLHLVAGTGENGRIHRANVLDYVIRTSESAVKATPLAAKIAASEQIDLRQVQGSGVNGKITRDDVLHGKAAGSPAGISQAASDKPVEKQKIEGLRKIIGERMVHSAFTAPHVTLHSEIDMSLSVQLRQSLLGKIEKQTGFRVSYTEIIVKAVAHALLKHPLVNATIEGDYIRYNADANVGLAVASAKGLIVPVIKQADGKGLAQLTTECKTLAGYARDNKLKPEHITGGTFTISNLGMYAVDTFTPIINQPESAILGVGRIQDKPVGVNGAIVLRPMMSVSLSFDHRIIDGAPAAAFLTDLKALLENPYELLI</sequence>
<evidence type="ECO:0000256" key="6">
    <source>
        <dbReference type="RuleBase" id="RU003423"/>
    </source>
</evidence>
<organism evidence="10 11">
    <name type="scientific">Paenibacillus thalictri</name>
    <dbReference type="NCBI Taxonomy" id="2527873"/>
    <lineage>
        <taxon>Bacteria</taxon>
        <taxon>Bacillati</taxon>
        <taxon>Bacillota</taxon>
        <taxon>Bacilli</taxon>
        <taxon>Bacillales</taxon>
        <taxon>Paenibacillaceae</taxon>
        <taxon>Paenibacillus</taxon>
    </lineage>
</organism>
<dbReference type="GO" id="GO:0005737">
    <property type="term" value="C:cytoplasm"/>
    <property type="evidence" value="ECO:0007669"/>
    <property type="project" value="TreeGrafter"/>
</dbReference>
<dbReference type="Gene3D" id="3.30.559.10">
    <property type="entry name" value="Chloramphenicol acetyltransferase-like domain"/>
    <property type="match status" value="1"/>
</dbReference>
<comment type="caution">
    <text evidence="10">The sequence shown here is derived from an EMBL/GenBank/DDBJ whole genome shotgun (WGS) entry which is preliminary data.</text>
</comment>
<comment type="cofactor">
    <cofactor evidence="1 6">
        <name>(R)-lipoate</name>
        <dbReference type="ChEBI" id="CHEBI:83088"/>
    </cofactor>
</comment>